<dbReference type="InterPro" id="IPR012318">
    <property type="entry name" value="HTH_CRP"/>
</dbReference>
<dbReference type="CDD" id="cd00038">
    <property type="entry name" value="CAP_ED"/>
    <property type="match status" value="1"/>
</dbReference>
<dbReference type="eggNOG" id="COG0664">
    <property type="taxonomic scope" value="Bacteria"/>
</dbReference>
<evidence type="ECO:0000256" key="3">
    <source>
        <dbReference type="ARBA" id="ARBA00023163"/>
    </source>
</evidence>
<dbReference type="EMBL" id="ACBZ01000148">
    <property type="protein sequence ID" value="EEG48402.1"/>
    <property type="molecule type" value="Genomic_DNA"/>
</dbReference>
<proteinExistence type="predicted"/>
<dbReference type="GO" id="GO:0006355">
    <property type="term" value="P:regulation of DNA-templated transcription"/>
    <property type="evidence" value="ECO:0007669"/>
    <property type="project" value="InterPro"/>
</dbReference>
<dbReference type="AlphaFoldDB" id="C0CPA3"/>
<dbReference type="InterPro" id="IPR014710">
    <property type="entry name" value="RmlC-like_jellyroll"/>
</dbReference>
<reference evidence="6 7" key="1">
    <citation type="submission" date="2009-01" db="EMBL/GenBank/DDBJ databases">
        <authorList>
            <person name="Fulton L."/>
            <person name="Clifton S."/>
            <person name="Fulton B."/>
            <person name="Xu J."/>
            <person name="Minx P."/>
            <person name="Pepin K.H."/>
            <person name="Johnson M."/>
            <person name="Bhonagiri V."/>
            <person name="Nash W.E."/>
            <person name="Mardis E.R."/>
            <person name="Wilson R.K."/>
        </authorList>
    </citation>
    <scope>NUCLEOTIDE SEQUENCE [LARGE SCALE GENOMIC DNA]</scope>
    <source>
        <strain evidence="7">DSM 10507 / JCM 14656 / S5a33</strain>
    </source>
</reference>
<dbReference type="PROSITE" id="PS51063">
    <property type="entry name" value="HTH_CRP_2"/>
    <property type="match status" value="1"/>
</dbReference>
<comment type="caution">
    <text evidence="6">The sequence shown here is derived from an EMBL/GenBank/DDBJ whole genome shotgun (WGS) entry which is preliminary data.</text>
</comment>
<evidence type="ECO:0000313" key="6">
    <source>
        <dbReference type="EMBL" id="EEG48402.1"/>
    </source>
</evidence>
<evidence type="ECO:0000256" key="1">
    <source>
        <dbReference type="ARBA" id="ARBA00023015"/>
    </source>
</evidence>
<dbReference type="Pfam" id="PF00027">
    <property type="entry name" value="cNMP_binding"/>
    <property type="match status" value="1"/>
</dbReference>
<evidence type="ECO:0000256" key="2">
    <source>
        <dbReference type="ARBA" id="ARBA00023125"/>
    </source>
</evidence>
<evidence type="ECO:0008006" key="8">
    <source>
        <dbReference type="Google" id="ProtNLM"/>
    </source>
</evidence>
<dbReference type="Pfam" id="PF13545">
    <property type="entry name" value="HTH_Crp_2"/>
    <property type="match status" value="1"/>
</dbReference>
<dbReference type="SUPFAM" id="SSF51206">
    <property type="entry name" value="cAMP-binding domain-like"/>
    <property type="match status" value="1"/>
</dbReference>
<keyword evidence="1" id="KW-0805">Transcription regulation</keyword>
<dbReference type="InterPro" id="IPR000595">
    <property type="entry name" value="cNMP-bd_dom"/>
</dbReference>
<protein>
    <recommendedName>
        <fullName evidence="8">Crp/Fnr family transcriptional regulator</fullName>
    </recommendedName>
</protein>
<organism evidence="6 7">
    <name type="scientific">Blautia hydrogenotrophica (strain DSM 10507 / JCM 14656 / S5a33)</name>
    <name type="common">Ruminococcus hydrogenotrophicus</name>
    <dbReference type="NCBI Taxonomy" id="476272"/>
    <lineage>
        <taxon>Bacteria</taxon>
        <taxon>Bacillati</taxon>
        <taxon>Bacillota</taxon>
        <taxon>Clostridia</taxon>
        <taxon>Lachnospirales</taxon>
        <taxon>Lachnospiraceae</taxon>
        <taxon>Blautia</taxon>
    </lineage>
</organism>
<dbReference type="GO" id="GO:0003677">
    <property type="term" value="F:DNA binding"/>
    <property type="evidence" value="ECO:0007669"/>
    <property type="project" value="UniProtKB-KW"/>
</dbReference>
<dbReference type="PROSITE" id="PS50042">
    <property type="entry name" value="CNMP_BINDING_3"/>
    <property type="match status" value="1"/>
</dbReference>
<gene>
    <name evidence="6" type="ORF">RUMHYD_02704</name>
</gene>
<name>C0CPA3_BLAHS</name>
<feature type="domain" description="Cyclic nucleotide-binding" evidence="4">
    <location>
        <begin position="23"/>
        <end position="146"/>
    </location>
</feature>
<accession>C0CPA3</accession>
<evidence type="ECO:0000259" key="5">
    <source>
        <dbReference type="PROSITE" id="PS51063"/>
    </source>
</evidence>
<dbReference type="Gene3D" id="2.60.120.10">
    <property type="entry name" value="Jelly Rolls"/>
    <property type="match status" value="1"/>
</dbReference>
<keyword evidence="7" id="KW-1185">Reference proteome</keyword>
<keyword evidence="2" id="KW-0238">DNA-binding</keyword>
<dbReference type="HOGENOM" id="CLU_075053_4_1_9"/>
<dbReference type="SMART" id="SM00100">
    <property type="entry name" value="cNMP"/>
    <property type="match status" value="1"/>
</dbReference>
<reference evidence="6 7" key="2">
    <citation type="submission" date="2009-02" db="EMBL/GenBank/DDBJ databases">
        <title>Draft genome sequence of Blautia hydrogenotrophica DSM 10507 (Ruminococcus hydrogenotrophicus DSM 10507).</title>
        <authorList>
            <person name="Sudarsanam P."/>
            <person name="Ley R."/>
            <person name="Guruge J."/>
            <person name="Turnbaugh P.J."/>
            <person name="Mahowald M."/>
            <person name="Liep D."/>
            <person name="Gordon J."/>
        </authorList>
    </citation>
    <scope>NUCLEOTIDE SEQUENCE [LARGE SCALE GENOMIC DNA]</scope>
    <source>
        <strain evidence="7">DSM 10507 / JCM 14656 / S5a33</strain>
    </source>
</reference>
<sequence>MLFLQQKRRKMREYLSVMKRSVLFRGIEEDEILAMLKCLQAHIRSYEKKDFLYRNGDHLLEMGLVLQGSVHLIKEDYWGKRSILARIPEGQIFGEVFACLRQQPLNMSIMATEPVKVLYLDVQRVTNSCTSACDFHVRLIRNLLQSLAGHALLLNQKIEYITQRTTREKLLSYLSDQALRAGNSRFQIPFNRQELADYLGIERSAMSNELSKMKREGLLDFQKNSFWLRQ</sequence>
<dbReference type="SUPFAM" id="SSF46785">
    <property type="entry name" value="Winged helix' DNA-binding domain"/>
    <property type="match status" value="1"/>
</dbReference>
<evidence type="ECO:0000313" key="7">
    <source>
        <dbReference type="Proteomes" id="UP000003100"/>
    </source>
</evidence>
<evidence type="ECO:0000259" key="4">
    <source>
        <dbReference type="PROSITE" id="PS50042"/>
    </source>
</evidence>
<dbReference type="Proteomes" id="UP000003100">
    <property type="component" value="Unassembled WGS sequence"/>
</dbReference>
<dbReference type="PATRIC" id="fig|476272.21.peg.834"/>
<feature type="domain" description="HTH crp-type" evidence="5">
    <location>
        <begin position="164"/>
        <end position="230"/>
    </location>
</feature>
<keyword evidence="3" id="KW-0804">Transcription</keyword>
<dbReference type="InterPro" id="IPR018490">
    <property type="entry name" value="cNMP-bd_dom_sf"/>
</dbReference>
<dbReference type="InterPro" id="IPR036390">
    <property type="entry name" value="WH_DNA-bd_sf"/>
</dbReference>